<protein>
    <submittedName>
        <fullName evidence="3">Uncharacterized protein</fullName>
    </submittedName>
</protein>
<dbReference type="OrthoDB" id="3557419at2759"/>
<evidence type="ECO:0000256" key="1">
    <source>
        <dbReference type="SAM" id="MobiDB-lite"/>
    </source>
</evidence>
<keyword evidence="2" id="KW-1133">Transmembrane helix</keyword>
<dbReference type="EMBL" id="PQXO01000452">
    <property type="protein sequence ID" value="TGO84898.1"/>
    <property type="molecule type" value="Genomic_DNA"/>
</dbReference>
<gene>
    <name evidence="3" type="ORF">BPOR_0453g00080</name>
</gene>
<organism evidence="3 4">
    <name type="scientific">Botrytis porri</name>
    <dbReference type="NCBI Taxonomy" id="87229"/>
    <lineage>
        <taxon>Eukaryota</taxon>
        <taxon>Fungi</taxon>
        <taxon>Dikarya</taxon>
        <taxon>Ascomycota</taxon>
        <taxon>Pezizomycotina</taxon>
        <taxon>Leotiomycetes</taxon>
        <taxon>Helotiales</taxon>
        <taxon>Sclerotiniaceae</taxon>
        <taxon>Botrytis</taxon>
    </lineage>
</organism>
<reference evidence="3 4" key="1">
    <citation type="submission" date="2017-12" db="EMBL/GenBank/DDBJ databases">
        <title>Comparative genomics of Botrytis spp.</title>
        <authorList>
            <person name="Valero-Jimenez C.A."/>
            <person name="Tapia P."/>
            <person name="Veloso J."/>
            <person name="Silva-Moreno E."/>
            <person name="Staats M."/>
            <person name="Valdes J.H."/>
            <person name="Van Kan J.A.L."/>
        </authorList>
    </citation>
    <scope>NUCLEOTIDE SEQUENCE [LARGE SCALE GENOMIC DNA]</scope>
    <source>
        <strain evidence="3 4">MUCL3349</strain>
    </source>
</reference>
<evidence type="ECO:0000313" key="4">
    <source>
        <dbReference type="Proteomes" id="UP000297280"/>
    </source>
</evidence>
<feature type="region of interest" description="Disordered" evidence="1">
    <location>
        <begin position="41"/>
        <end position="75"/>
    </location>
</feature>
<keyword evidence="2" id="KW-0472">Membrane</keyword>
<keyword evidence="4" id="KW-1185">Reference proteome</keyword>
<dbReference type="Proteomes" id="UP000297280">
    <property type="component" value="Unassembled WGS sequence"/>
</dbReference>
<proteinExistence type="predicted"/>
<evidence type="ECO:0000313" key="3">
    <source>
        <dbReference type="EMBL" id="TGO84898.1"/>
    </source>
</evidence>
<comment type="caution">
    <text evidence="3">The sequence shown here is derived from an EMBL/GenBank/DDBJ whole genome shotgun (WGS) entry which is preliminary data.</text>
</comment>
<sequence length="165" mass="18501">MPTGMSDLSRKHAVVLSFGLGIASTIASNFILTRVSTRELSQSAHERSRKRTEDNAGDEHQKDRSRSRSSESTIRQHEGLDISCTCLPVGSEKINFQEVKEIISAFEEAGETDCNGSQRRVYRNMIIGRFRSGIEKLSCETLQEIYESIIEKTCQKNGARISKSQ</sequence>
<keyword evidence="2" id="KW-0812">Transmembrane</keyword>
<dbReference type="AlphaFoldDB" id="A0A4Z1KH92"/>
<name>A0A4Z1KH92_9HELO</name>
<evidence type="ECO:0000256" key="2">
    <source>
        <dbReference type="SAM" id="Phobius"/>
    </source>
</evidence>
<accession>A0A4Z1KH92</accession>
<feature type="compositionally biased region" description="Basic and acidic residues" evidence="1">
    <location>
        <begin position="51"/>
        <end position="75"/>
    </location>
</feature>
<feature type="transmembrane region" description="Helical" evidence="2">
    <location>
        <begin position="12"/>
        <end position="32"/>
    </location>
</feature>